<sequence>MEAIYQRACPSCGGDVERSRLMLGLHCSECRGEQGLMKWMRDLEGKYEEFLDFLEENYGIEPWGPQRAWIKWLLSGEDVVLSAPTGTGKSTTLAAYASFMAKEGKRVLYVVPSRSLVKQVEKLVKGVDVTTSAKMIRTPEEFKGYDIIIIDDVDAAMKSEKTVEAVLKIVGLEEEAEKAKRAAKLLIKAMKGDEKAMKEYVKLKSELVRARRKKRAQLIFSSATHGKPGLVAKLMLLALGLSPSSFPPAVREVKDVKMRYDDLKELVDVVKEFLKSGYGGAVFVYEGGPKEEVLRILRENGIKAEEAKAGSIKAIERFERGEVEVLVASASRYGVLARGIDIPERFRFAVFLEPPHKSYTIEKASLSPFMLAKMLDLIGMKDEAVEVGKLISRLSPAESLMLSAAMRGEVEVDGKLRSIMEKLMEIRKELLEKAKGVKVAGKGLVIKDGKVFKVDHVTYLQASGRASRLTKEGFTKGVSVVLYSDEDLMKALEESLRGVLEFGNELILPKGKVSVEVESALLVVESPTKAKTIARILGGGSAINVGEKVYQAAARVGDKVYFLYIFATKGHLFDLTVDGVGVHGILIGNEVVPVYGPINKCKECGYSWSGSPGRCPRCGGEAESSLKRIEVLRRLSYIVDTVIVASDPDEEGEKIAWDVEAMVKPFNRNVRRARYYEVTRRGILSALSELQDVDYGIVKSQIVRRIDDRLVGFEVSQLLWSKFGSRNLGMGRVQGPVLKWAVEAKKLWDDNKGYAVTLELENGDKIVIFRKDKEEALKIASLKKVKISEVTKEVRDLSPLPPLTTDELLREASSRGLGPRAAMTAAQRLFEQGLITYHRTDSTRVSDVGIAIAKEWIANNFGEEEFVPRRWGEGGAHEAIRPTKALDLKSLLSSIAAGTISAKLDKYQMKVYKIVFERFIASQMKEAQVEFAKVKYLVDSEAVTKEHPVKVVSEGWTKVRPIKVFEGRLEVGEVKVVKSYVRRASRFRLPTAGEIVKRMREAGIGRPSTYTRTIEALRRHGYVVLSKYRGAVVATKRGIKVLEYLEELMPELLSESYTRSLEELMEQAPDRYEEILNEIVGKVWKVREAAAGTLLS</sequence>
<comment type="subcellular location">
    <subcellularLocation>
        <location evidence="1">Cytoplasm</location>
    </subcellularLocation>
</comment>
<evidence type="ECO:0000259" key="18">
    <source>
        <dbReference type="PROSITE" id="PS51192"/>
    </source>
</evidence>
<keyword evidence="9 15" id="KW-0799">Topoisomerase</keyword>
<keyword evidence="3" id="KW-0963">Cytoplasm</keyword>
<dbReference type="Pfam" id="PF00270">
    <property type="entry name" value="DEAD"/>
    <property type="match status" value="1"/>
</dbReference>
<comment type="subunit">
    <text evidence="2">Monomer.</text>
</comment>
<dbReference type="Proteomes" id="UP001063698">
    <property type="component" value="Chromosome"/>
</dbReference>
<dbReference type="InterPro" id="IPR011545">
    <property type="entry name" value="DEAD/DEAH_box_helicase_dom"/>
</dbReference>
<dbReference type="PANTHER" id="PTHR43505">
    <property type="entry name" value="REVERSE GYRASE"/>
    <property type="match status" value="1"/>
</dbReference>
<dbReference type="InterPro" id="IPR014001">
    <property type="entry name" value="Helicase_ATP-bd"/>
</dbReference>
<organism evidence="21 22">
    <name type="scientific">Ignicoccus pacificus DSM 13166</name>
    <dbReference type="NCBI Taxonomy" id="940294"/>
    <lineage>
        <taxon>Archaea</taxon>
        <taxon>Thermoproteota</taxon>
        <taxon>Thermoprotei</taxon>
        <taxon>Desulfurococcales</taxon>
        <taxon>Desulfurococcaceae</taxon>
        <taxon>Ignicoccus</taxon>
    </lineage>
</organism>
<dbReference type="EMBL" id="CP006868">
    <property type="protein sequence ID" value="UXD22858.1"/>
    <property type="molecule type" value="Genomic_DNA"/>
</dbReference>
<keyword evidence="8 15" id="KW-0067">ATP-binding</keyword>
<evidence type="ECO:0000256" key="11">
    <source>
        <dbReference type="ARBA" id="ARBA00023235"/>
    </source>
</evidence>
<dbReference type="PRINTS" id="PR00417">
    <property type="entry name" value="PRTPISMRASEI"/>
</dbReference>
<dbReference type="InterPro" id="IPR040569">
    <property type="entry name" value="Znf_Rg"/>
</dbReference>
<dbReference type="AlphaFoldDB" id="A0A977KCQ6"/>
<proteinExistence type="inferred from homology"/>
<feature type="coiled-coil region" evidence="16">
    <location>
        <begin position="169"/>
        <end position="213"/>
    </location>
</feature>
<evidence type="ECO:0000256" key="5">
    <source>
        <dbReference type="ARBA" id="ARBA00022741"/>
    </source>
</evidence>
<dbReference type="PROSITE" id="PS51192">
    <property type="entry name" value="HELICASE_ATP_BIND_1"/>
    <property type="match status" value="1"/>
</dbReference>
<dbReference type="GO" id="GO:0003677">
    <property type="term" value="F:DNA binding"/>
    <property type="evidence" value="ECO:0007669"/>
    <property type="project" value="UniProtKB-KW"/>
</dbReference>
<dbReference type="Gene3D" id="3.40.50.300">
    <property type="entry name" value="P-loop containing nucleotide triphosphate hydrolases"/>
    <property type="match status" value="4"/>
</dbReference>
<reference evidence="21" key="1">
    <citation type="submission" date="2013-11" db="EMBL/GenBank/DDBJ databases">
        <title>Comparative genomics of Ignicoccus.</title>
        <authorList>
            <person name="Podar M."/>
        </authorList>
    </citation>
    <scope>NUCLEOTIDE SEQUENCE</scope>
    <source>
        <strain evidence="21">DSM 13166</strain>
    </source>
</reference>
<dbReference type="GO" id="GO:0006265">
    <property type="term" value="P:DNA topological change"/>
    <property type="evidence" value="ECO:0007669"/>
    <property type="project" value="InterPro"/>
</dbReference>
<dbReference type="InterPro" id="IPR006171">
    <property type="entry name" value="TOPRIM_dom"/>
</dbReference>
<evidence type="ECO:0000256" key="13">
    <source>
        <dbReference type="ARBA" id="ARBA00049360"/>
    </source>
</evidence>
<dbReference type="InterPro" id="IPR013824">
    <property type="entry name" value="Topo_IA_cen_sub1"/>
</dbReference>
<dbReference type="GO" id="GO:0008270">
    <property type="term" value="F:zinc ion binding"/>
    <property type="evidence" value="ECO:0007669"/>
    <property type="project" value="UniProtKB-KW"/>
</dbReference>
<dbReference type="InterPro" id="IPR003593">
    <property type="entry name" value="AAA+_ATPase"/>
</dbReference>
<dbReference type="SUPFAM" id="SSF56712">
    <property type="entry name" value="Prokaryotic type I DNA topoisomerase"/>
    <property type="match status" value="1"/>
</dbReference>
<dbReference type="InterPro" id="IPR023405">
    <property type="entry name" value="Topo_IA_core_domain"/>
</dbReference>
<evidence type="ECO:0000313" key="22">
    <source>
        <dbReference type="Proteomes" id="UP001063698"/>
    </source>
</evidence>
<evidence type="ECO:0000256" key="15">
    <source>
        <dbReference type="RuleBase" id="RU004026"/>
    </source>
</evidence>
<accession>A0A977KCQ6</accession>
<keyword evidence="22" id="KW-1185">Reference proteome</keyword>
<dbReference type="GO" id="GO:0005524">
    <property type="term" value="F:ATP binding"/>
    <property type="evidence" value="ECO:0007669"/>
    <property type="project" value="UniProtKB-KW"/>
</dbReference>
<comment type="catalytic activity">
    <reaction evidence="13 15">
        <text>ATP + H2O = ADP + phosphate + H(+)</text>
        <dbReference type="Rhea" id="RHEA:13065"/>
        <dbReference type="ChEBI" id="CHEBI:15377"/>
        <dbReference type="ChEBI" id="CHEBI:15378"/>
        <dbReference type="ChEBI" id="CHEBI:30616"/>
        <dbReference type="ChEBI" id="CHEBI:43474"/>
        <dbReference type="ChEBI" id="CHEBI:456216"/>
    </reaction>
</comment>
<keyword evidence="7 15" id="KW-0862">Zinc</keyword>
<dbReference type="SMART" id="SM00437">
    <property type="entry name" value="TOP1Ac"/>
    <property type="match status" value="1"/>
</dbReference>
<comment type="function">
    <text evidence="15">Modifies the topological state of DNA by introducing positive supercoils in an ATP-dependent process, increasing the linking number in steps of +1. Binds to single-stranded DNA, transiently cleaves and then rejoins the ends, introducing a positive supercoil in the process. The scissile phosphodiester is attacked by the catalytic tyrosine of the enzyme, resulting in the formation of a DNA-(5'-phosphotyrosyl)-enzyme intermediate. Involved in rewinding DNA strands in regions of the chromosome that have opened up to allow replication, transcription, DNA repair and/or for DNA protection.</text>
</comment>
<dbReference type="GO" id="GO:0005737">
    <property type="term" value="C:cytoplasm"/>
    <property type="evidence" value="ECO:0007669"/>
    <property type="project" value="UniProtKB-SubCell"/>
</dbReference>
<dbReference type="NCBIfam" id="TIGR01054">
    <property type="entry name" value="rgy"/>
    <property type="match status" value="1"/>
</dbReference>
<dbReference type="InterPro" id="IPR003601">
    <property type="entry name" value="Topo_IA_2"/>
</dbReference>
<evidence type="ECO:0000256" key="14">
    <source>
        <dbReference type="PROSITE-ProRule" id="PRU01380"/>
    </source>
</evidence>
<dbReference type="InterPro" id="IPR027417">
    <property type="entry name" value="P-loop_NTPase"/>
</dbReference>
<feature type="domain" description="Topo IA-type catalytic" evidence="20">
    <location>
        <begin position="694"/>
        <end position="1090"/>
    </location>
</feature>
<dbReference type="PROSITE" id="PS50880">
    <property type="entry name" value="TOPRIM"/>
    <property type="match status" value="1"/>
</dbReference>
<gene>
    <name evidence="21" type="ORF">IPA_09000</name>
</gene>
<keyword evidence="5 15" id="KW-0547">Nucleotide-binding</keyword>
<dbReference type="Pfam" id="PF01131">
    <property type="entry name" value="Topoisom_bac"/>
    <property type="match status" value="1"/>
</dbReference>
<name>A0A977KCQ6_9CREN</name>
<evidence type="ECO:0000259" key="19">
    <source>
        <dbReference type="PROSITE" id="PS52036"/>
    </source>
</evidence>
<evidence type="ECO:0000259" key="20">
    <source>
        <dbReference type="PROSITE" id="PS52039"/>
    </source>
</evidence>
<evidence type="ECO:0000256" key="8">
    <source>
        <dbReference type="ARBA" id="ARBA00022840"/>
    </source>
</evidence>
<dbReference type="Gene3D" id="2.60.510.20">
    <property type="match status" value="1"/>
</dbReference>
<evidence type="ECO:0000256" key="16">
    <source>
        <dbReference type="SAM" id="Coils"/>
    </source>
</evidence>
<dbReference type="SMART" id="SM00493">
    <property type="entry name" value="TOPRIM"/>
    <property type="match status" value="1"/>
</dbReference>
<dbReference type="Gene3D" id="1.10.290.10">
    <property type="entry name" value="Topoisomerase I, domain 4"/>
    <property type="match status" value="1"/>
</dbReference>
<evidence type="ECO:0000256" key="2">
    <source>
        <dbReference type="ARBA" id="ARBA00011245"/>
    </source>
</evidence>
<keyword evidence="16" id="KW-0175">Coiled coil</keyword>
<dbReference type="InterPro" id="IPR005736">
    <property type="entry name" value="Reverse_gyrase"/>
</dbReference>
<feature type="domain" description="Toprim" evidence="17">
    <location>
        <begin position="519"/>
        <end position="678"/>
    </location>
</feature>
<comment type="similarity">
    <text evidence="12">In the N-terminal section; belongs to the DEAD box helicase family. DDVD subfamily.</text>
</comment>
<evidence type="ECO:0000256" key="3">
    <source>
        <dbReference type="ARBA" id="ARBA00022490"/>
    </source>
</evidence>
<protein>
    <recommendedName>
        <fullName evidence="15">Reverse gyrase</fullName>
    </recommendedName>
</protein>
<dbReference type="Pfam" id="PF17915">
    <property type="entry name" value="zf_Rg"/>
    <property type="match status" value="1"/>
</dbReference>
<dbReference type="InterPro" id="IPR013826">
    <property type="entry name" value="Topo_IA_cen_sub3"/>
</dbReference>
<dbReference type="SMART" id="SM00487">
    <property type="entry name" value="DEXDc"/>
    <property type="match status" value="1"/>
</dbReference>
<keyword evidence="10 15" id="KW-0238">DNA-binding</keyword>
<dbReference type="PROSITE" id="PS52039">
    <property type="entry name" value="TOPO_IA_2"/>
    <property type="match status" value="1"/>
</dbReference>
<evidence type="ECO:0000259" key="17">
    <source>
        <dbReference type="PROSITE" id="PS50880"/>
    </source>
</evidence>
<evidence type="ECO:0000256" key="1">
    <source>
        <dbReference type="ARBA" id="ARBA00004496"/>
    </source>
</evidence>
<dbReference type="Pfam" id="PF01751">
    <property type="entry name" value="Toprim"/>
    <property type="match status" value="1"/>
</dbReference>
<dbReference type="SMART" id="SM00382">
    <property type="entry name" value="AAA"/>
    <property type="match status" value="1"/>
</dbReference>
<feature type="domain" description="Helicase ATP-binding" evidence="18">
    <location>
        <begin position="70"/>
        <end position="243"/>
    </location>
</feature>
<dbReference type="KEGG" id="ipc:IPA_09000"/>
<evidence type="ECO:0000256" key="6">
    <source>
        <dbReference type="ARBA" id="ARBA00022771"/>
    </source>
</evidence>
<dbReference type="PANTHER" id="PTHR43505:SF1">
    <property type="entry name" value="REVERSE GYRASE"/>
    <property type="match status" value="1"/>
</dbReference>
<evidence type="ECO:0000256" key="9">
    <source>
        <dbReference type="ARBA" id="ARBA00023029"/>
    </source>
</evidence>
<dbReference type="Gene3D" id="3.40.50.140">
    <property type="match status" value="1"/>
</dbReference>
<keyword evidence="11 15" id="KW-0413">Isomerase</keyword>
<dbReference type="SUPFAM" id="SSF52540">
    <property type="entry name" value="P-loop containing nucleoside triphosphate hydrolases"/>
    <property type="match status" value="2"/>
</dbReference>
<keyword evidence="4 15" id="KW-0479">Metal-binding</keyword>
<dbReference type="InterPro" id="IPR003602">
    <property type="entry name" value="Topo_IA_DNA-bd_dom"/>
</dbReference>
<evidence type="ECO:0000256" key="10">
    <source>
        <dbReference type="ARBA" id="ARBA00023125"/>
    </source>
</evidence>
<dbReference type="CDD" id="cd00186">
    <property type="entry name" value="TOP1Ac"/>
    <property type="match status" value="1"/>
</dbReference>
<dbReference type="GO" id="GO:0160097">
    <property type="term" value="F:reverse gyrase activity"/>
    <property type="evidence" value="ECO:0007669"/>
    <property type="project" value="UniProtKB-ARBA"/>
</dbReference>
<evidence type="ECO:0000256" key="7">
    <source>
        <dbReference type="ARBA" id="ARBA00022833"/>
    </source>
</evidence>
<dbReference type="SMART" id="SM00436">
    <property type="entry name" value="TOP1Bc"/>
    <property type="match status" value="1"/>
</dbReference>
<keyword evidence="6 14" id="KW-0863">Zinc-finger</keyword>
<evidence type="ECO:0000256" key="4">
    <source>
        <dbReference type="ARBA" id="ARBA00022723"/>
    </source>
</evidence>
<dbReference type="InterPro" id="IPR013497">
    <property type="entry name" value="Topo_IA_cen"/>
</dbReference>
<evidence type="ECO:0000256" key="12">
    <source>
        <dbReference type="ARBA" id="ARBA00043976"/>
    </source>
</evidence>
<dbReference type="Gene3D" id="1.10.460.10">
    <property type="entry name" value="Topoisomerase I, domain 2"/>
    <property type="match status" value="1"/>
</dbReference>
<dbReference type="PROSITE" id="PS52036">
    <property type="entry name" value="ZF_RG_N"/>
    <property type="match status" value="1"/>
</dbReference>
<feature type="domain" description="RG N-terminal-type" evidence="19">
    <location>
        <begin position="1"/>
        <end position="37"/>
    </location>
</feature>
<evidence type="ECO:0000313" key="21">
    <source>
        <dbReference type="EMBL" id="UXD22858.1"/>
    </source>
</evidence>